<dbReference type="EMBL" id="JBHFFA010000008">
    <property type="protein sequence ID" value="KAL2610201.1"/>
    <property type="molecule type" value="Genomic_DNA"/>
</dbReference>
<reference evidence="1 2" key="1">
    <citation type="submission" date="2024-09" db="EMBL/GenBank/DDBJ databases">
        <title>Chromosome-scale assembly of Riccia fluitans.</title>
        <authorList>
            <person name="Paukszto L."/>
            <person name="Sawicki J."/>
            <person name="Karawczyk K."/>
            <person name="Piernik-Szablinska J."/>
            <person name="Szczecinska M."/>
            <person name="Mazdziarz M."/>
        </authorList>
    </citation>
    <scope>NUCLEOTIDE SEQUENCE [LARGE SCALE GENOMIC DNA]</scope>
    <source>
        <strain evidence="1">Rf_01</strain>
        <tissue evidence="1">Aerial parts of the thallus</tissue>
    </source>
</reference>
<proteinExistence type="predicted"/>
<comment type="caution">
    <text evidence="1">The sequence shown here is derived from an EMBL/GenBank/DDBJ whole genome shotgun (WGS) entry which is preliminary data.</text>
</comment>
<evidence type="ECO:0000313" key="2">
    <source>
        <dbReference type="Proteomes" id="UP001605036"/>
    </source>
</evidence>
<gene>
    <name evidence="1" type="ORF">R1flu_028774</name>
</gene>
<sequence>MNWRPQVGGSSYTRSTSWLVASVCPEFGLQFECSVLSLVVHQLSHPAAKRRAFLIWVQSGSSFRHHVANLALSSPVGDVTPPPPKKRRVYNAKFWDKWNTTAACPRPAGWALKSDAQKSSVEFFAGAT</sequence>
<organism evidence="1 2">
    <name type="scientific">Riccia fluitans</name>
    <dbReference type="NCBI Taxonomy" id="41844"/>
    <lineage>
        <taxon>Eukaryota</taxon>
        <taxon>Viridiplantae</taxon>
        <taxon>Streptophyta</taxon>
        <taxon>Embryophyta</taxon>
        <taxon>Marchantiophyta</taxon>
        <taxon>Marchantiopsida</taxon>
        <taxon>Marchantiidae</taxon>
        <taxon>Marchantiales</taxon>
        <taxon>Ricciaceae</taxon>
        <taxon>Riccia</taxon>
    </lineage>
</organism>
<keyword evidence="2" id="KW-1185">Reference proteome</keyword>
<protein>
    <submittedName>
        <fullName evidence="1">Uncharacterized protein</fullName>
    </submittedName>
</protein>
<dbReference type="AlphaFoldDB" id="A0ABD1XQI8"/>
<evidence type="ECO:0000313" key="1">
    <source>
        <dbReference type="EMBL" id="KAL2610201.1"/>
    </source>
</evidence>
<dbReference type="Proteomes" id="UP001605036">
    <property type="component" value="Unassembled WGS sequence"/>
</dbReference>
<accession>A0ABD1XQI8</accession>
<name>A0ABD1XQI8_9MARC</name>